<evidence type="ECO:0000259" key="1">
    <source>
        <dbReference type="PROSITE" id="PS50878"/>
    </source>
</evidence>
<reference evidence="2 3" key="1">
    <citation type="submission" date="2024-09" db="EMBL/GenBank/DDBJ databases">
        <title>A chromosome-level genome assembly of Gray's grenadier anchovy, Coilia grayii.</title>
        <authorList>
            <person name="Fu Z."/>
        </authorList>
    </citation>
    <scope>NUCLEOTIDE SEQUENCE [LARGE SCALE GENOMIC DNA]</scope>
    <source>
        <strain evidence="2">G4</strain>
        <tissue evidence="2">Muscle</tissue>
    </source>
</reference>
<dbReference type="EMBL" id="JBHFQA010000107">
    <property type="protein sequence ID" value="KAL2076716.1"/>
    <property type="molecule type" value="Genomic_DNA"/>
</dbReference>
<dbReference type="PROSITE" id="PS50878">
    <property type="entry name" value="RT_POL"/>
    <property type="match status" value="1"/>
</dbReference>
<protein>
    <recommendedName>
        <fullName evidence="1">Reverse transcriptase domain-containing protein</fullName>
    </recommendedName>
</protein>
<dbReference type="SUPFAM" id="SSF56219">
    <property type="entry name" value="DNase I-like"/>
    <property type="match status" value="1"/>
</dbReference>
<dbReference type="Pfam" id="PF00078">
    <property type="entry name" value="RVT_1"/>
    <property type="match status" value="1"/>
</dbReference>
<dbReference type="InterPro" id="IPR000477">
    <property type="entry name" value="RT_dom"/>
</dbReference>
<feature type="domain" description="Reverse transcriptase" evidence="1">
    <location>
        <begin position="438"/>
        <end position="668"/>
    </location>
</feature>
<dbReference type="InterPro" id="IPR043502">
    <property type="entry name" value="DNA/RNA_pol_sf"/>
</dbReference>
<keyword evidence="3" id="KW-1185">Reference proteome</keyword>
<comment type="caution">
    <text evidence="2">The sequence shown here is derived from an EMBL/GenBank/DDBJ whole genome shotgun (WGS) entry which is preliminary data.</text>
</comment>
<dbReference type="Proteomes" id="UP001591681">
    <property type="component" value="Unassembled WGS sequence"/>
</dbReference>
<organism evidence="2 3">
    <name type="scientific">Coilia grayii</name>
    <name type="common">Gray's grenadier anchovy</name>
    <dbReference type="NCBI Taxonomy" id="363190"/>
    <lineage>
        <taxon>Eukaryota</taxon>
        <taxon>Metazoa</taxon>
        <taxon>Chordata</taxon>
        <taxon>Craniata</taxon>
        <taxon>Vertebrata</taxon>
        <taxon>Euteleostomi</taxon>
        <taxon>Actinopterygii</taxon>
        <taxon>Neopterygii</taxon>
        <taxon>Teleostei</taxon>
        <taxon>Clupei</taxon>
        <taxon>Clupeiformes</taxon>
        <taxon>Clupeoidei</taxon>
        <taxon>Engraulidae</taxon>
        <taxon>Coilinae</taxon>
        <taxon>Coilia</taxon>
    </lineage>
</organism>
<dbReference type="PANTHER" id="PTHR19446">
    <property type="entry name" value="REVERSE TRANSCRIPTASES"/>
    <property type="match status" value="1"/>
</dbReference>
<gene>
    <name evidence="2" type="ORF">ACEWY4_027687</name>
</gene>
<accession>A0ABD1IRT6</accession>
<evidence type="ECO:0000313" key="3">
    <source>
        <dbReference type="Proteomes" id="UP001591681"/>
    </source>
</evidence>
<dbReference type="InterPro" id="IPR036691">
    <property type="entry name" value="Endo/exonu/phosph_ase_sf"/>
</dbReference>
<proteinExistence type="predicted"/>
<dbReference type="AlphaFoldDB" id="A0ABD1IRT6"/>
<evidence type="ECO:0000313" key="2">
    <source>
        <dbReference type="EMBL" id="KAL2076716.1"/>
    </source>
</evidence>
<dbReference type="Gene3D" id="3.60.10.10">
    <property type="entry name" value="Endonuclease/exonuclease/phosphatase"/>
    <property type="match status" value="1"/>
</dbReference>
<dbReference type="SUPFAM" id="SSF56672">
    <property type="entry name" value="DNA/RNA polymerases"/>
    <property type="match status" value="1"/>
</dbReference>
<sequence>MMRMTYIYVPYISHQQNHRTTTMSSSVTSLQNATISRLRAMLLCGDFNARTGLENEIIDMNDKDNAFTILPNLENPTKKSRHNPDPVTNKNGKELVHLCRGLGLYFLNGRMKGDSLGRFTYCSPLGSSVVDYAITDMNPTSINAFTVRPQLPLSDHCQINVFLKRSQQIITTNTKKLLKLNPTYKWTSGSASEFSNVANSVEITNNINTFLKTKFEPHQSDVNWEVYQVTELYHKIAIKANLLKGNPKPRSKPNKEKWFDKECELMRKNLRQLSNQKHRQPYNPEIRENYCKTLKEYKFMIRKKKQTHYNETLDEIENSINQNQFWEKLNNLNPKQRQETPLKDGEIWKAYFESLYENIRPNNLTIGQQIIKEKLHSLEKIIKDSQCPLDYEITLDELLDTLHKLKPKKACGPDSIRTEMLKHSTPELHSVLLKLFNLTLQAGCFPEVWNRGLISPIFKSGDKFDPNNCRGICVNSNLGKVFCCILNARLQAFLIKHNVLSNGQIGFLPKHRTTDHIYTLHTLINKHVLQKNKSKVFACFVDFRKAFDSIWHDGLFYKILQSGVGGKTYDVIKTMYLDNKCAIKIDNSRTDYFTQGRGVRQGCSLSPTLFNIYINELAVQLEQSTAPGLPLNNMEVKFLLFAAVAHRTRATAAPGRTRALLSEPGPDR</sequence>
<name>A0ABD1IRT6_9TELE</name>
<dbReference type="CDD" id="cd01650">
    <property type="entry name" value="RT_nLTR_like"/>
    <property type="match status" value="1"/>
</dbReference>